<proteinExistence type="predicted"/>
<reference evidence="2" key="1">
    <citation type="journal article" date="2024" name="Proc. Natl. Acad. Sci. U.S.A.">
        <title>Extraordinary preservation of gene collinearity over three hundred million years revealed in homosporous lycophytes.</title>
        <authorList>
            <person name="Li C."/>
            <person name="Wickell D."/>
            <person name="Kuo L.Y."/>
            <person name="Chen X."/>
            <person name="Nie B."/>
            <person name="Liao X."/>
            <person name="Peng D."/>
            <person name="Ji J."/>
            <person name="Jenkins J."/>
            <person name="Williams M."/>
            <person name="Shu S."/>
            <person name="Plott C."/>
            <person name="Barry K."/>
            <person name="Rajasekar S."/>
            <person name="Grimwood J."/>
            <person name="Han X."/>
            <person name="Sun S."/>
            <person name="Hou Z."/>
            <person name="He W."/>
            <person name="Dai G."/>
            <person name="Sun C."/>
            <person name="Schmutz J."/>
            <person name="Leebens-Mack J.H."/>
            <person name="Li F.W."/>
            <person name="Wang L."/>
        </authorList>
    </citation>
    <scope>NUCLEOTIDE SEQUENCE [LARGE SCALE GENOMIC DNA]</scope>
    <source>
        <strain evidence="2">cv. PW_Plant_1</strain>
    </source>
</reference>
<accession>A0ACC2DSM3</accession>
<name>A0ACC2DSM3_DIPCM</name>
<sequence length="174" mass="18722">MASHQPTREAAARESRANAKEDMALLTSGAREKVDHAFATAKQTMQHIIHPFSPEAKEASNVEAREYKRETSEKQAAVRAIAQQQASQERLAARTQVANLVLGGAGGMRYPVAVHTDRTDVDDPHPADDHPRAPEISTGAAAVEPSISSTREPERGMESGSNGASNDNYPQKLA</sequence>
<evidence type="ECO:0000313" key="2">
    <source>
        <dbReference type="Proteomes" id="UP001162992"/>
    </source>
</evidence>
<dbReference type="Proteomes" id="UP001162992">
    <property type="component" value="Chromosome 5"/>
</dbReference>
<gene>
    <name evidence="1" type="ORF">O6H91_05G116900</name>
</gene>
<keyword evidence="2" id="KW-1185">Reference proteome</keyword>
<protein>
    <submittedName>
        <fullName evidence="1">Uncharacterized protein</fullName>
    </submittedName>
</protein>
<evidence type="ECO:0000313" key="1">
    <source>
        <dbReference type="EMBL" id="KAJ7557211.1"/>
    </source>
</evidence>
<comment type="caution">
    <text evidence="1">The sequence shown here is derived from an EMBL/GenBank/DDBJ whole genome shotgun (WGS) entry which is preliminary data.</text>
</comment>
<organism evidence="1 2">
    <name type="scientific">Diphasiastrum complanatum</name>
    <name type="common">Issler's clubmoss</name>
    <name type="synonym">Lycopodium complanatum</name>
    <dbReference type="NCBI Taxonomy" id="34168"/>
    <lineage>
        <taxon>Eukaryota</taxon>
        <taxon>Viridiplantae</taxon>
        <taxon>Streptophyta</taxon>
        <taxon>Embryophyta</taxon>
        <taxon>Tracheophyta</taxon>
        <taxon>Lycopodiopsida</taxon>
        <taxon>Lycopodiales</taxon>
        <taxon>Lycopodiaceae</taxon>
        <taxon>Lycopodioideae</taxon>
        <taxon>Diphasiastrum</taxon>
    </lineage>
</organism>
<dbReference type="EMBL" id="CM055096">
    <property type="protein sequence ID" value="KAJ7557211.1"/>
    <property type="molecule type" value="Genomic_DNA"/>
</dbReference>